<evidence type="ECO:0000256" key="2">
    <source>
        <dbReference type="ARBA" id="ARBA00004236"/>
    </source>
</evidence>
<evidence type="ECO:0000256" key="8">
    <source>
        <dbReference type="ARBA" id="ARBA00022777"/>
    </source>
</evidence>
<dbReference type="FunFam" id="3.30.565.10:FF:000006">
    <property type="entry name" value="Sensor histidine kinase WalK"/>
    <property type="match status" value="1"/>
</dbReference>
<evidence type="ECO:0000259" key="12">
    <source>
        <dbReference type="PROSITE" id="PS50109"/>
    </source>
</evidence>
<keyword evidence="7" id="KW-0547">Nucleotide-binding</keyword>
<dbReference type="AlphaFoldDB" id="A0A6J7F2Z2"/>
<keyword evidence="5" id="KW-0597">Phosphoprotein</keyword>
<dbReference type="GO" id="GO:0016036">
    <property type="term" value="P:cellular response to phosphate starvation"/>
    <property type="evidence" value="ECO:0007669"/>
    <property type="project" value="TreeGrafter"/>
</dbReference>
<evidence type="ECO:0000256" key="10">
    <source>
        <dbReference type="ARBA" id="ARBA00023012"/>
    </source>
</evidence>
<dbReference type="InterPro" id="IPR003594">
    <property type="entry name" value="HATPase_dom"/>
</dbReference>
<comment type="subcellular location">
    <subcellularLocation>
        <location evidence="2">Cell membrane</location>
    </subcellularLocation>
</comment>
<dbReference type="InterPro" id="IPR005467">
    <property type="entry name" value="His_kinase_dom"/>
</dbReference>
<dbReference type="PANTHER" id="PTHR45453:SF1">
    <property type="entry name" value="PHOSPHATE REGULON SENSOR PROTEIN PHOR"/>
    <property type="match status" value="1"/>
</dbReference>
<evidence type="ECO:0000313" key="13">
    <source>
        <dbReference type="EMBL" id="CAB4887944.1"/>
    </source>
</evidence>
<dbReference type="SUPFAM" id="SSF55874">
    <property type="entry name" value="ATPase domain of HSP90 chaperone/DNA topoisomerase II/histidine kinase"/>
    <property type="match status" value="1"/>
</dbReference>
<evidence type="ECO:0000256" key="4">
    <source>
        <dbReference type="ARBA" id="ARBA00022475"/>
    </source>
</evidence>
<dbReference type="PROSITE" id="PS50109">
    <property type="entry name" value="HIS_KIN"/>
    <property type="match status" value="1"/>
</dbReference>
<feature type="domain" description="Histidine kinase" evidence="12">
    <location>
        <begin position="128"/>
        <end position="344"/>
    </location>
</feature>
<dbReference type="Gene3D" id="1.10.287.130">
    <property type="match status" value="1"/>
</dbReference>
<dbReference type="InterPro" id="IPR004358">
    <property type="entry name" value="Sig_transdc_His_kin-like_C"/>
</dbReference>
<accession>A0A6J7F2Z2</accession>
<keyword evidence="8" id="KW-0418">Kinase</keyword>
<evidence type="ECO:0000256" key="3">
    <source>
        <dbReference type="ARBA" id="ARBA00012438"/>
    </source>
</evidence>
<dbReference type="SMART" id="SM00387">
    <property type="entry name" value="HATPase_c"/>
    <property type="match status" value="1"/>
</dbReference>
<dbReference type="SMART" id="SM00388">
    <property type="entry name" value="HisKA"/>
    <property type="match status" value="1"/>
</dbReference>
<evidence type="ECO:0000256" key="5">
    <source>
        <dbReference type="ARBA" id="ARBA00022553"/>
    </source>
</evidence>
<dbReference type="EMBL" id="CAFBMC010000003">
    <property type="protein sequence ID" value="CAB4887944.1"/>
    <property type="molecule type" value="Genomic_DNA"/>
</dbReference>
<dbReference type="FunFam" id="1.10.287.130:FF:000008">
    <property type="entry name" value="Two-component sensor histidine kinase"/>
    <property type="match status" value="1"/>
</dbReference>
<protein>
    <recommendedName>
        <fullName evidence="3">histidine kinase</fullName>
        <ecNumber evidence="3">2.7.13.3</ecNumber>
    </recommendedName>
</protein>
<dbReference type="CDD" id="cd00075">
    <property type="entry name" value="HATPase"/>
    <property type="match status" value="1"/>
</dbReference>
<proteinExistence type="predicted"/>
<evidence type="ECO:0000256" key="6">
    <source>
        <dbReference type="ARBA" id="ARBA00022679"/>
    </source>
</evidence>
<name>A0A6J7F2Z2_9ZZZZ</name>
<dbReference type="CDD" id="cd00082">
    <property type="entry name" value="HisKA"/>
    <property type="match status" value="1"/>
</dbReference>
<dbReference type="InterPro" id="IPR036097">
    <property type="entry name" value="HisK_dim/P_sf"/>
</dbReference>
<keyword evidence="6" id="KW-0808">Transferase</keyword>
<dbReference type="GO" id="GO:0004721">
    <property type="term" value="F:phosphoprotein phosphatase activity"/>
    <property type="evidence" value="ECO:0007669"/>
    <property type="project" value="TreeGrafter"/>
</dbReference>
<evidence type="ECO:0000256" key="7">
    <source>
        <dbReference type="ARBA" id="ARBA00022741"/>
    </source>
</evidence>
<dbReference type="GO" id="GO:0005886">
    <property type="term" value="C:plasma membrane"/>
    <property type="evidence" value="ECO:0007669"/>
    <property type="project" value="UniProtKB-SubCell"/>
</dbReference>
<dbReference type="Pfam" id="PF00512">
    <property type="entry name" value="HisKA"/>
    <property type="match status" value="1"/>
</dbReference>
<keyword evidence="11" id="KW-0472">Membrane</keyword>
<dbReference type="SUPFAM" id="SSF47384">
    <property type="entry name" value="Homodimeric domain of signal transducing histidine kinase"/>
    <property type="match status" value="1"/>
</dbReference>
<gene>
    <name evidence="13" type="ORF">UFOPK3495_00087</name>
</gene>
<dbReference type="InterPro" id="IPR003661">
    <property type="entry name" value="HisK_dim/P_dom"/>
</dbReference>
<dbReference type="PANTHER" id="PTHR45453">
    <property type="entry name" value="PHOSPHATE REGULON SENSOR PROTEIN PHOR"/>
    <property type="match status" value="1"/>
</dbReference>
<keyword evidence="4" id="KW-1003">Cell membrane</keyword>
<dbReference type="PRINTS" id="PR00344">
    <property type="entry name" value="BCTRLSENSOR"/>
</dbReference>
<reference evidence="13" key="1">
    <citation type="submission" date="2020-05" db="EMBL/GenBank/DDBJ databases">
        <authorList>
            <person name="Chiriac C."/>
            <person name="Salcher M."/>
            <person name="Ghai R."/>
            <person name="Kavagutti S V."/>
        </authorList>
    </citation>
    <scope>NUCLEOTIDE SEQUENCE</scope>
</reference>
<keyword evidence="10" id="KW-0902">Two-component regulatory system</keyword>
<keyword evidence="9" id="KW-0067">ATP-binding</keyword>
<dbReference type="Pfam" id="PF02518">
    <property type="entry name" value="HATPase_c"/>
    <property type="match status" value="1"/>
</dbReference>
<organism evidence="13">
    <name type="scientific">freshwater metagenome</name>
    <dbReference type="NCBI Taxonomy" id="449393"/>
    <lineage>
        <taxon>unclassified sequences</taxon>
        <taxon>metagenomes</taxon>
        <taxon>ecological metagenomes</taxon>
    </lineage>
</organism>
<evidence type="ECO:0000256" key="9">
    <source>
        <dbReference type="ARBA" id="ARBA00022840"/>
    </source>
</evidence>
<dbReference type="InterPro" id="IPR036890">
    <property type="entry name" value="HATPase_C_sf"/>
</dbReference>
<dbReference type="Gene3D" id="3.30.565.10">
    <property type="entry name" value="Histidine kinase-like ATPase, C-terminal domain"/>
    <property type="match status" value="1"/>
</dbReference>
<dbReference type="GO" id="GO:0000155">
    <property type="term" value="F:phosphorelay sensor kinase activity"/>
    <property type="evidence" value="ECO:0007669"/>
    <property type="project" value="InterPro"/>
</dbReference>
<evidence type="ECO:0000256" key="11">
    <source>
        <dbReference type="ARBA" id="ARBA00023136"/>
    </source>
</evidence>
<dbReference type="GO" id="GO:0005524">
    <property type="term" value="F:ATP binding"/>
    <property type="evidence" value="ECO:0007669"/>
    <property type="project" value="UniProtKB-KW"/>
</dbReference>
<dbReference type="EC" id="2.7.13.3" evidence="3"/>
<evidence type="ECO:0000256" key="1">
    <source>
        <dbReference type="ARBA" id="ARBA00000085"/>
    </source>
</evidence>
<sequence>MEHSEGPNSEIQEIPDEVARILAVLPSCSIVADQDGNILRASPKASALGLVNRNVMTVREIAKLVHAVAGDGDSREEEMRVRRPPLGREMLELRVRVADLGTGAILVLIDDLAEERRVDAVRRDFVANISHELKTPVGALSVLAEAVQSASEDPEQVRHFAERMQMEATRLGHLVQDIIDLSRLQGDDPLTHSNVVDIDEVVQRAVEDVRMIAVDRGISVVVASEAPTFVFADASQLQTAVRNLLVNAIAYSSDGTSVAIHTREINSIVEIMVKDQGIGIPSNDLDRVFERFYRVDPARSRVTGGTGLGLAIVKHVCQNHGGECAVWSEVGVGSTFTLRLPTYTGADAENATNESNIVEVPAMNGDSRS</sequence>
<comment type="catalytic activity">
    <reaction evidence="1">
        <text>ATP + protein L-histidine = ADP + protein N-phospho-L-histidine.</text>
        <dbReference type="EC" id="2.7.13.3"/>
    </reaction>
</comment>
<dbReference type="InterPro" id="IPR050351">
    <property type="entry name" value="BphY/WalK/GraS-like"/>
</dbReference>